<dbReference type="SUPFAM" id="SSF48371">
    <property type="entry name" value="ARM repeat"/>
    <property type="match status" value="2"/>
</dbReference>
<sequence length="1351" mass="148486">MISSSFSIFPAARAALVGAWLGVSSLGAFAVDGSASPVARIAAGEGEFADWQHAVSRLGDTASRAELKRAMARLERFPKSELVALLQDERLVVRLGALELLEEAAGADFGYNPWMAAGETETTPANREALTRWQAWAEDDSLVRIGGASLSDELMQGYLRDIVSGDGERARRAVRMLEPHAMAGVSAIQRFLTDHPELSSGAVLDLKQAQYQLVLLRVSAGNAAVVARQLSKGNRDQKLEGLGALQECGVMAIPIARDFVNAEDALIRETAVDVILAIGGKSVIPLVAPILDQETDVNVIHAVMRRLQKIKGPEAVPLLCRYLTHEDEDVIVSAMESLVSVVGGGSDPFSSSSSRRAELPEDASTSVVALLQDPRWRVRSAALELVAAARIGEAQDAVIGLLVDEDEFVRSYAIQAVVSMRMRDAAPKLEQMLLNDDALVGTVLKAMLRMRLPISQEMMDHVKSRDADVIVSALRMVGSSEDVVVLKMLAEFTRHENLDVACAALRVIGDDKDKLQHDFVVQAVQDALDSGVKEKLLAVIGDLDLEKRSRSYSSSFQMPVYDPSVKTSLDPLYDAFLKPLGRAQVAPAVARSRPASSAALQALRDRVAEIATHSEDDEIAFRSALLLARHEDDRGYELLAEGFEDYPVSRRILVAERLYSPDSEAALPLFRKMFADTVADVRSKAVSRAIAADENPLLVSEVLDQVTADDKLSAEDLYGYDFERLGRLGRQQGGKLRMKSWTRGVLRSESSRRELTILALIGIRHSMGIDGVELLEGFTRDPDQWVRRAAWFSLASADTRWTAANVDRLLKDESPRVRAALPGALMEGKGWVHYFSDNSYQTHSNSYSSRRNRRALEPELVSALRNLAANDPDEQVRFESWFALLSLRQSVDLDAMLRLIAKQPKVADVPDRLGDLLEDNYRSMGKGMRPLLVYANLDRISSSTLPKVMAHFASDEGTSFNDFESLVKANEAGDEPQHIEVADEEVAERQQLRVVVFYKPGCRECEKAEALLESMKADFPLMEIDRRNILQQENTLLNQALCNSFEVSGAGKAPSVFTQGGAAIAPAVKPQDLGQLLARTMEMPDDAHWYQIGDQAMAEAKVAMDESFSNLTLPLVLGAGLVDGVNPCAFATIIFFLSYLQVARRSPREILLVGGAFIIAIFLTYFAVGLVFHSLVDYLNNLESFRWIKSTMTYVFAGFALLVAVMSMRDAIKARRGALDDMSLQLPGFLKKRIRSVIRDRARARNYVVAAFVSGILISFLELACTGQVYAPIIFQIQQGQADAVAYLLLYNLAFVLPLLVIFVLAYRGMTSASLISFQKNHTAKVKFAMALLFMALAVVILFGEKLLTHG</sequence>
<evidence type="ECO:0000313" key="2">
    <source>
        <dbReference type="Proteomes" id="UP000475117"/>
    </source>
</evidence>
<dbReference type="Gene3D" id="3.40.30.10">
    <property type="entry name" value="Glutaredoxin"/>
    <property type="match status" value="1"/>
</dbReference>
<evidence type="ECO:0000313" key="1">
    <source>
        <dbReference type="EMBL" id="QQL43981.1"/>
    </source>
</evidence>
<keyword evidence="2" id="KW-1185">Reference proteome</keyword>
<dbReference type="GO" id="GO:0016491">
    <property type="term" value="F:oxidoreductase activity"/>
    <property type="evidence" value="ECO:0007669"/>
    <property type="project" value="TreeGrafter"/>
</dbReference>
<dbReference type="InterPro" id="IPR011989">
    <property type="entry name" value="ARM-like"/>
</dbReference>
<dbReference type="RefSeq" id="WP_164363462.1">
    <property type="nucleotide sequence ID" value="NZ_CP066776.1"/>
</dbReference>
<dbReference type="PANTHER" id="PTHR12697">
    <property type="entry name" value="PBS LYASE HEAT-LIKE PROTEIN"/>
    <property type="match status" value="1"/>
</dbReference>
<organism evidence="1 2">
    <name type="scientific">Sulfuriroseicoccus oceanibius</name>
    <dbReference type="NCBI Taxonomy" id="2707525"/>
    <lineage>
        <taxon>Bacteria</taxon>
        <taxon>Pseudomonadati</taxon>
        <taxon>Verrucomicrobiota</taxon>
        <taxon>Verrucomicrobiia</taxon>
        <taxon>Verrucomicrobiales</taxon>
        <taxon>Verrucomicrobiaceae</taxon>
        <taxon>Sulfuriroseicoccus</taxon>
    </lineage>
</organism>
<gene>
    <name evidence="1" type="ORF">G3M56_008745</name>
</gene>
<dbReference type="Pfam" id="PF13646">
    <property type="entry name" value="HEAT_2"/>
    <property type="match status" value="2"/>
</dbReference>
<proteinExistence type="predicted"/>
<dbReference type="EMBL" id="CP066776">
    <property type="protein sequence ID" value="QQL43981.1"/>
    <property type="molecule type" value="Genomic_DNA"/>
</dbReference>
<reference evidence="1 2" key="1">
    <citation type="submission" date="2020-12" db="EMBL/GenBank/DDBJ databases">
        <title>Sulforoseuscoccus oceanibium gen. nov., sp. nov., a representative of the phylum Verrucomicrobia with special cytoplasmic membrane, and proposal of Sulforoseuscoccusaceae fam. nov.</title>
        <authorList>
            <person name="Xi F."/>
        </authorList>
    </citation>
    <scope>NUCLEOTIDE SEQUENCE [LARGE SCALE GENOMIC DNA]</scope>
    <source>
        <strain evidence="1 2">T37</strain>
    </source>
</reference>
<accession>A0A6B3LAE4</accession>
<dbReference type="PANTHER" id="PTHR12697:SF5">
    <property type="entry name" value="DEOXYHYPUSINE HYDROXYLASE"/>
    <property type="match status" value="1"/>
</dbReference>
<dbReference type="Proteomes" id="UP000475117">
    <property type="component" value="Chromosome"/>
</dbReference>
<dbReference type="SUPFAM" id="SSF52833">
    <property type="entry name" value="Thioredoxin-like"/>
    <property type="match status" value="1"/>
</dbReference>
<name>A0A6B3LAE4_9BACT</name>
<dbReference type="InterPro" id="IPR036249">
    <property type="entry name" value="Thioredoxin-like_sf"/>
</dbReference>
<dbReference type="InterPro" id="IPR016024">
    <property type="entry name" value="ARM-type_fold"/>
</dbReference>
<dbReference type="Gene3D" id="1.25.10.10">
    <property type="entry name" value="Leucine-rich Repeat Variant"/>
    <property type="match status" value="3"/>
</dbReference>
<protein>
    <submittedName>
        <fullName evidence="1">HEAT repeat domain-containing protein</fullName>
    </submittedName>
</protein>
<dbReference type="KEGG" id="soa:G3M56_008745"/>